<keyword evidence="3" id="KW-1185">Reference proteome</keyword>
<name>A0A7W2ISM8_9VIBR</name>
<organism evidence="2 3">
    <name type="scientific">Vibrio marinisediminis</name>
    <dbReference type="NCBI Taxonomy" id="2758441"/>
    <lineage>
        <taxon>Bacteria</taxon>
        <taxon>Pseudomonadati</taxon>
        <taxon>Pseudomonadota</taxon>
        <taxon>Gammaproteobacteria</taxon>
        <taxon>Vibrionales</taxon>
        <taxon>Vibrionaceae</taxon>
        <taxon>Vibrio</taxon>
    </lineage>
</organism>
<gene>
    <name evidence="2" type="ORF">H2O73_02715</name>
</gene>
<evidence type="ECO:0000313" key="3">
    <source>
        <dbReference type="Proteomes" id="UP000571701"/>
    </source>
</evidence>
<evidence type="ECO:0000313" key="2">
    <source>
        <dbReference type="EMBL" id="MBA5761243.1"/>
    </source>
</evidence>
<comment type="caution">
    <text evidence="2">The sequence shown here is derived from an EMBL/GenBank/DDBJ whole genome shotgun (WGS) entry which is preliminary data.</text>
</comment>
<dbReference type="EMBL" id="JACFYF010000001">
    <property type="protein sequence ID" value="MBA5761243.1"/>
    <property type="molecule type" value="Genomic_DNA"/>
</dbReference>
<dbReference type="RefSeq" id="WP_182106264.1">
    <property type="nucleotide sequence ID" value="NZ_JACFYF010000001.1"/>
</dbReference>
<proteinExistence type="predicted"/>
<evidence type="ECO:0000256" key="1">
    <source>
        <dbReference type="SAM" id="SignalP"/>
    </source>
</evidence>
<accession>A0A7W2ISM8</accession>
<dbReference type="AlphaFoldDB" id="A0A7W2ISM8"/>
<feature type="signal peptide" evidence="1">
    <location>
        <begin position="1"/>
        <end position="18"/>
    </location>
</feature>
<keyword evidence="1" id="KW-0732">Signal</keyword>
<sequence length="116" mass="12037">MRLALIAISSLLVVNAYAEDLVLADDFELSMDSMDSSRGGQYIVEGDQYNIDLDSISASSEVNGLSQGNVAMGTTSGNNHIAAGALASTSGVTNVIQNTGNNVLIQNSTVVNLTLK</sequence>
<protein>
    <submittedName>
        <fullName evidence="2">Carbon storage regulator</fullName>
    </submittedName>
</protein>
<feature type="chain" id="PRO_5031272368" evidence="1">
    <location>
        <begin position="19"/>
        <end position="116"/>
    </location>
</feature>
<reference evidence="2 3" key="1">
    <citation type="submission" date="2020-07" db="EMBL/GenBank/DDBJ databases">
        <title>Vibrio marinisediminis sp. nov., isolated from marine sediment.</title>
        <authorList>
            <person name="Ji X."/>
        </authorList>
    </citation>
    <scope>NUCLEOTIDE SEQUENCE [LARGE SCALE GENOMIC DNA]</scope>
    <source>
        <strain evidence="2 3">404</strain>
    </source>
</reference>
<dbReference type="Proteomes" id="UP000571701">
    <property type="component" value="Unassembled WGS sequence"/>
</dbReference>